<evidence type="ECO:0000313" key="2">
    <source>
        <dbReference type="EMBL" id="CAB4003427.1"/>
    </source>
</evidence>
<sequence>MSKITNEGKLKVVEDGQDKDFNQWRQPKPPVSPKSPEELKSNTSEHSVQNKSLCGVKDLSRLSRKRRTLLSARGSRICSRKRNEDKPFGSGNDTKQRTIKKEPLPMKQRSLPQSFWLQPNSIKSSSMAQNTYSRLPPLFPEDHNPDKELTERPVTPPEERREHKPRPPKRVVTSAPDTELLFSLFETVTENPLEKKLIKRGRPKRVHSEKLKLPNHEDDPCMVENLAGRLFPQLSLENHRSPNVRLTSLTIFAGSNFVELPTLAVDNNYPQMLSQLAQVL</sequence>
<proteinExistence type="predicted"/>
<feature type="compositionally biased region" description="Basic and acidic residues" evidence="1">
    <location>
        <begin position="140"/>
        <end position="162"/>
    </location>
</feature>
<dbReference type="EMBL" id="CACRXK020004627">
    <property type="protein sequence ID" value="CAB4003427.1"/>
    <property type="molecule type" value="Genomic_DNA"/>
</dbReference>
<reference evidence="2" key="1">
    <citation type="submission" date="2020-04" db="EMBL/GenBank/DDBJ databases">
        <authorList>
            <person name="Alioto T."/>
            <person name="Alioto T."/>
            <person name="Gomez Garrido J."/>
        </authorList>
    </citation>
    <scope>NUCLEOTIDE SEQUENCE</scope>
    <source>
        <strain evidence="2">A484AB</strain>
    </source>
</reference>
<feature type="compositionally biased region" description="Polar residues" evidence="1">
    <location>
        <begin position="110"/>
        <end position="133"/>
    </location>
</feature>
<evidence type="ECO:0000256" key="1">
    <source>
        <dbReference type="SAM" id="MobiDB-lite"/>
    </source>
</evidence>
<dbReference type="AlphaFoldDB" id="A0A6S7HIK5"/>
<keyword evidence="3" id="KW-1185">Reference proteome</keyword>
<name>A0A6S7HIK5_PARCT</name>
<feature type="compositionally biased region" description="Basic and acidic residues" evidence="1">
    <location>
        <begin position="1"/>
        <end position="22"/>
    </location>
</feature>
<accession>A0A6S7HIK5</accession>
<comment type="caution">
    <text evidence="2">The sequence shown here is derived from an EMBL/GenBank/DDBJ whole genome shotgun (WGS) entry which is preliminary data.</text>
</comment>
<gene>
    <name evidence="2" type="ORF">PACLA_8A078497</name>
</gene>
<feature type="compositionally biased region" description="Basic and acidic residues" evidence="1">
    <location>
        <begin position="94"/>
        <end position="104"/>
    </location>
</feature>
<dbReference type="OrthoDB" id="10058719at2759"/>
<protein>
    <submittedName>
        <fullName evidence="2">Uncharacterized protein</fullName>
    </submittedName>
</protein>
<evidence type="ECO:0000313" key="3">
    <source>
        <dbReference type="Proteomes" id="UP001152795"/>
    </source>
</evidence>
<feature type="compositionally biased region" description="Polar residues" evidence="1">
    <location>
        <begin position="42"/>
        <end position="52"/>
    </location>
</feature>
<organism evidence="2 3">
    <name type="scientific">Paramuricea clavata</name>
    <name type="common">Red gorgonian</name>
    <name type="synonym">Violescent sea-whip</name>
    <dbReference type="NCBI Taxonomy" id="317549"/>
    <lineage>
        <taxon>Eukaryota</taxon>
        <taxon>Metazoa</taxon>
        <taxon>Cnidaria</taxon>
        <taxon>Anthozoa</taxon>
        <taxon>Octocorallia</taxon>
        <taxon>Malacalcyonacea</taxon>
        <taxon>Plexauridae</taxon>
        <taxon>Paramuricea</taxon>
    </lineage>
</organism>
<feature type="region of interest" description="Disordered" evidence="1">
    <location>
        <begin position="1"/>
        <end position="172"/>
    </location>
</feature>
<dbReference type="Proteomes" id="UP001152795">
    <property type="component" value="Unassembled WGS sequence"/>
</dbReference>